<organism evidence="1 2">
    <name type="scientific">Methanohalobium evestigatum (strain ATCC BAA-1072 / DSM 3721 / NBRC 107634 / OCM 161 / Z-7303)</name>
    <dbReference type="NCBI Taxonomy" id="644295"/>
    <lineage>
        <taxon>Archaea</taxon>
        <taxon>Methanobacteriati</taxon>
        <taxon>Methanobacteriota</taxon>
        <taxon>Stenosarchaea group</taxon>
        <taxon>Methanomicrobia</taxon>
        <taxon>Methanosarcinales</taxon>
        <taxon>Methanosarcinaceae</taxon>
        <taxon>Methanohalobium</taxon>
    </lineage>
</organism>
<dbReference type="OrthoDB" id="71000at2157"/>
<protein>
    <submittedName>
        <fullName evidence="1">Uncharacterized protein</fullName>
    </submittedName>
</protein>
<dbReference type="AlphaFoldDB" id="D7E8E4"/>
<keyword evidence="2" id="KW-1185">Reference proteome</keyword>
<dbReference type="EMBL" id="CP002069">
    <property type="protein sequence ID" value="ADI73486.1"/>
    <property type="molecule type" value="Genomic_DNA"/>
</dbReference>
<dbReference type="RefSeq" id="WP_013194054.1">
    <property type="nucleotide sequence ID" value="NC_014253.1"/>
</dbReference>
<name>D7E8E4_METEZ</name>
<evidence type="ECO:0000313" key="1">
    <source>
        <dbReference type="EMBL" id="ADI73486.1"/>
    </source>
</evidence>
<reference evidence="1 2" key="1">
    <citation type="submission" date="2010-06" db="EMBL/GenBank/DDBJ databases">
        <title>Complete sequence chromosome of Methanohalobium evestigatum Z-7303.</title>
        <authorList>
            <consortium name="US DOE Joint Genome Institute"/>
            <person name="Lucas S."/>
            <person name="Copeland A."/>
            <person name="Lapidus A."/>
            <person name="Cheng J.-F."/>
            <person name="Bruce D."/>
            <person name="Goodwin L."/>
            <person name="Pitluck S."/>
            <person name="Saunders E."/>
            <person name="Detter J.C."/>
            <person name="Han C."/>
            <person name="Tapia R."/>
            <person name="Land M."/>
            <person name="Hauser L."/>
            <person name="Kyrpides N."/>
            <person name="Mikhailova N."/>
            <person name="Sieprawska-Lupa M."/>
            <person name="Whitman W.B."/>
            <person name="Anderson I."/>
            <person name="Woyke T."/>
        </authorList>
    </citation>
    <scope>NUCLEOTIDE SEQUENCE [LARGE SCALE GENOMIC DNA]</scope>
    <source>
        <strain evidence="2">ATCC BAA-1072 / DSM 3721 / NBRC 107634 / OCM 161 / Z-7303</strain>
    </source>
</reference>
<dbReference type="HOGENOM" id="CLU_2802207_0_0_2"/>
<gene>
    <name evidence="1" type="ordered locus">Metev_0575</name>
</gene>
<dbReference type="GeneID" id="9346197"/>
<dbReference type="Proteomes" id="UP000000391">
    <property type="component" value="Chromosome"/>
</dbReference>
<proteinExistence type="predicted"/>
<evidence type="ECO:0000313" key="2">
    <source>
        <dbReference type="Proteomes" id="UP000000391"/>
    </source>
</evidence>
<sequence>MKENPDDEFRICPNCGYKKGFHLCFKKTENSRFRIGLICPSCGQSYNIDWITSDIPELDVKWEDNYG</sequence>
<dbReference type="KEGG" id="mev:Metev_0575"/>
<accession>D7E8E4</accession>